<dbReference type="PANTHER" id="PTHR36966:SF1">
    <property type="entry name" value="REP-ASSOCIATED TYROSINE TRANSPOSASE"/>
    <property type="match status" value="1"/>
</dbReference>
<accession>A0A1H6FAL9</accession>
<feature type="domain" description="Transposase IS200-like" evidence="1">
    <location>
        <begin position="10"/>
        <end position="143"/>
    </location>
</feature>
<evidence type="ECO:0000313" key="2">
    <source>
        <dbReference type="EMBL" id="SEH06339.1"/>
    </source>
</evidence>
<organism evidence="2 3">
    <name type="scientific">Candidatus Venteria ishoeyi</name>
    <dbReference type="NCBI Taxonomy" id="1899563"/>
    <lineage>
        <taxon>Bacteria</taxon>
        <taxon>Pseudomonadati</taxon>
        <taxon>Pseudomonadota</taxon>
        <taxon>Gammaproteobacteria</taxon>
        <taxon>Thiotrichales</taxon>
        <taxon>Thiotrichaceae</taxon>
        <taxon>Venteria</taxon>
    </lineage>
</organism>
<dbReference type="InterPro" id="IPR002686">
    <property type="entry name" value="Transposase_17"/>
</dbReference>
<dbReference type="GO" id="GO:0006313">
    <property type="term" value="P:DNA transposition"/>
    <property type="evidence" value="ECO:0007669"/>
    <property type="project" value="InterPro"/>
</dbReference>
<dbReference type="RefSeq" id="WP_103920127.1">
    <property type="nucleotide sequence ID" value="NZ_FMSV02000471.1"/>
</dbReference>
<dbReference type="Gene3D" id="3.30.70.1290">
    <property type="entry name" value="Transposase IS200-like"/>
    <property type="match status" value="1"/>
</dbReference>
<dbReference type="OrthoDB" id="9794403at2"/>
<evidence type="ECO:0000259" key="1">
    <source>
        <dbReference type="SMART" id="SM01321"/>
    </source>
</evidence>
<name>A0A1H6FAL9_9GAMM</name>
<dbReference type="SMART" id="SM01321">
    <property type="entry name" value="Y1_Tnp"/>
    <property type="match status" value="1"/>
</dbReference>
<keyword evidence="3" id="KW-1185">Reference proteome</keyword>
<dbReference type="PANTHER" id="PTHR36966">
    <property type="entry name" value="REP-ASSOCIATED TYROSINE TRANSPOSASE"/>
    <property type="match status" value="1"/>
</dbReference>
<sequence length="179" mass="21344">MGRSRYKIHNEAAPHFLTCTILNWIPLFTRPATVQIILDALTYRQQERELKVYAYVILENHLHMVAQSPCLSKEIASFKSYTAHFLIDYLQQQNAKHILEQLSFFKKQHKQDRKHQVWEEGCHPQEIQDETMLRQKIEYIHNNPVKRGYVEDAVHWRYSSAQNYETDKAGLIPVFMEWS</sequence>
<dbReference type="AlphaFoldDB" id="A0A1H6FAL9"/>
<dbReference type="GO" id="GO:0043565">
    <property type="term" value="F:sequence-specific DNA binding"/>
    <property type="evidence" value="ECO:0007669"/>
    <property type="project" value="TreeGrafter"/>
</dbReference>
<evidence type="ECO:0000313" key="3">
    <source>
        <dbReference type="Proteomes" id="UP000236724"/>
    </source>
</evidence>
<proteinExistence type="predicted"/>
<dbReference type="EMBL" id="FMSV02000471">
    <property type="protein sequence ID" value="SEH06339.1"/>
    <property type="molecule type" value="Genomic_DNA"/>
</dbReference>
<reference evidence="2 3" key="1">
    <citation type="submission" date="2016-10" db="EMBL/GenBank/DDBJ databases">
        <authorList>
            <person name="de Groot N.N."/>
        </authorList>
    </citation>
    <scope>NUCLEOTIDE SEQUENCE [LARGE SCALE GENOMIC DNA]</scope>
    <source>
        <strain evidence="2">MBHS1</strain>
    </source>
</reference>
<dbReference type="Proteomes" id="UP000236724">
    <property type="component" value="Unassembled WGS sequence"/>
</dbReference>
<dbReference type="InterPro" id="IPR036515">
    <property type="entry name" value="Transposase_17_sf"/>
</dbReference>
<dbReference type="InterPro" id="IPR052715">
    <property type="entry name" value="RAYT_transposase"/>
</dbReference>
<dbReference type="GO" id="GO:0004803">
    <property type="term" value="F:transposase activity"/>
    <property type="evidence" value="ECO:0007669"/>
    <property type="project" value="InterPro"/>
</dbReference>
<dbReference type="NCBIfam" id="NF047646">
    <property type="entry name" value="REP_Tyr_transpos"/>
    <property type="match status" value="1"/>
</dbReference>
<dbReference type="SUPFAM" id="SSF143422">
    <property type="entry name" value="Transposase IS200-like"/>
    <property type="match status" value="1"/>
</dbReference>
<protein>
    <recommendedName>
        <fullName evidence="1">Transposase IS200-like domain-containing protein</fullName>
    </recommendedName>
</protein>
<gene>
    <name evidence="2" type="ORF">MBHS_02196</name>
</gene>